<name>A0AAD9SSB7_9HELO</name>
<dbReference type="SUPFAM" id="SSF57701">
    <property type="entry name" value="Zn2/Cys6 DNA-binding domain"/>
    <property type="match status" value="1"/>
</dbReference>
<feature type="compositionally biased region" description="Basic and acidic residues" evidence="6">
    <location>
        <begin position="236"/>
        <end position="246"/>
    </location>
</feature>
<dbReference type="PROSITE" id="PS50048">
    <property type="entry name" value="ZN2_CY6_FUNGAL_2"/>
    <property type="match status" value="1"/>
</dbReference>
<evidence type="ECO:0000256" key="3">
    <source>
        <dbReference type="ARBA" id="ARBA00023015"/>
    </source>
</evidence>
<feature type="region of interest" description="Disordered" evidence="6">
    <location>
        <begin position="207"/>
        <end position="246"/>
    </location>
</feature>
<dbReference type="PANTHER" id="PTHR47338">
    <property type="entry name" value="ZN(II)2CYS6 TRANSCRIPTION FACTOR (EUROFUNG)-RELATED"/>
    <property type="match status" value="1"/>
</dbReference>
<dbReference type="Pfam" id="PF04082">
    <property type="entry name" value="Fungal_trans"/>
    <property type="match status" value="1"/>
</dbReference>
<dbReference type="SMART" id="SM00906">
    <property type="entry name" value="Fungal_trans"/>
    <property type="match status" value="1"/>
</dbReference>
<dbReference type="InterPro" id="IPR036864">
    <property type="entry name" value="Zn2-C6_fun-type_DNA-bd_sf"/>
</dbReference>
<dbReference type="CDD" id="cd12148">
    <property type="entry name" value="fungal_TF_MHR"/>
    <property type="match status" value="1"/>
</dbReference>
<dbReference type="Gene3D" id="4.10.240.10">
    <property type="entry name" value="Zn(2)-C6 fungal-type DNA-binding domain"/>
    <property type="match status" value="1"/>
</dbReference>
<feature type="region of interest" description="Disordered" evidence="6">
    <location>
        <begin position="105"/>
        <end position="192"/>
    </location>
</feature>
<evidence type="ECO:0000256" key="6">
    <source>
        <dbReference type="SAM" id="MobiDB-lite"/>
    </source>
</evidence>
<keyword evidence="5" id="KW-0539">Nucleus</keyword>
<dbReference type="GO" id="GO:0005634">
    <property type="term" value="C:nucleus"/>
    <property type="evidence" value="ECO:0007669"/>
    <property type="project" value="UniProtKB-SubCell"/>
</dbReference>
<keyword evidence="9" id="KW-1185">Reference proteome</keyword>
<evidence type="ECO:0000313" key="9">
    <source>
        <dbReference type="Proteomes" id="UP001285354"/>
    </source>
</evidence>
<dbReference type="EMBL" id="JAUBYV010000012">
    <property type="protein sequence ID" value="KAK2623768.1"/>
    <property type="molecule type" value="Genomic_DNA"/>
</dbReference>
<keyword evidence="3" id="KW-0805">Transcription regulation</keyword>
<evidence type="ECO:0000256" key="5">
    <source>
        <dbReference type="ARBA" id="ARBA00023242"/>
    </source>
</evidence>
<dbReference type="Pfam" id="PF00172">
    <property type="entry name" value="Zn_clus"/>
    <property type="match status" value="1"/>
</dbReference>
<comment type="subcellular location">
    <subcellularLocation>
        <location evidence="1">Nucleus</location>
    </subcellularLocation>
</comment>
<evidence type="ECO:0000256" key="4">
    <source>
        <dbReference type="ARBA" id="ARBA00023163"/>
    </source>
</evidence>
<evidence type="ECO:0000256" key="1">
    <source>
        <dbReference type="ARBA" id="ARBA00004123"/>
    </source>
</evidence>
<dbReference type="GO" id="GO:0000981">
    <property type="term" value="F:DNA-binding transcription factor activity, RNA polymerase II-specific"/>
    <property type="evidence" value="ECO:0007669"/>
    <property type="project" value="InterPro"/>
</dbReference>
<dbReference type="PANTHER" id="PTHR47338:SF11">
    <property type="entry name" value="ZN(II)2CYS6 TRANSCRIPTION FACTOR (EUROFUNG)"/>
    <property type="match status" value="1"/>
</dbReference>
<evidence type="ECO:0000259" key="7">
    <source>
        <dbReference type="PROSITE" id="PS50048"/>
    </source>
</evidence>
<dbReference type="InterPro" id="IPR001138">
    <property type="entry name" value="Zn2Cys6_DnaBD"/>
</dbReference>
<feature type="compositionally biased region" description="Basic and acidic residues" evidence="6">
    <location>
        <begin position="41"/>
        <end position="50"/>
    </location>
</feature>
<dbReference type="GO" id="GO:0006351">
    <property type="term" value="P:DNA-templated transcription"/>
    <property type="evidence" value="ECO:0007669"/>
    <property type="project" value="InterPro"/>
</dbReference>
<proteinExistence type="predicted"/>
<dbReference type="AlphaFoldDB" id="A0AAD9SSB7"/>
<dbReference type="InterPro" id="IPR050815">
    <property type="entry name" value="TF_fung"/>
</dbReference>
<dbReference type="GO" id="GO:0003677">
    <property type="term" value="F:DNA binding"/>
    <property type="evidence" value="ECO:0007669"/>
    <property type="project" value="InterPro"/>
</dbReference>
<dbReference type="PROSITE" id="PS00463">
    <property type="entry name" value="ZN2_CY6_FUNGAL_1"/>
    <property type="match status" value="1"/>
</dbReference>
<organism evidence="8 9">
    <name type="scientific">Diplocarpon rosae</name>
    <dbReference type="NCBI Taxonomy" id="946125"/>
    <lineage>
        <taxon>Eukaryota</taxon>
        <taxon>Fungi</taxon>
        <taxon>Dikarya</taxon>
        <taxon>Ascomycota</taxon>
        <taxon>Pezizomycotina</taxon>
        <taxon>Leotiomycetes</taxon>
        <taxon>Helotiales</taxon>
        <taxon>Drepanopezizaceae</taxon>
        <taxon>Diplocarpon</taxon>
    </lineage>
</organism>
<feature type="compositionally biased region" description="Basic and acidic residues" evidence="6">
    <location>
        <begin position="410"/>
        <end position="423"/>
    </location>
</feature>
<gene>
    <name evidence="8" type="ORF">QTJ16_006949</name>
</gene>
<protein>
    <recommendedName>
        <fullName evidence="7">Zn(2)-C6 fungal-type domain-containing protein</fullName>
    </recommendedName>
</protein>
<reference evidence="8" key="1">
    <citation type="submission" date="2023-06" db="EMBL/GenBank/DDBJ databases">
        <title>Draft genome of Marssonina rosae.</title>
        <authorList>
            <person name="Cheng Q."/>
        </authorList>
    </citation>
    <scope>NUCLEOTIDE SEQUENCE</scope>
    <source>
        <strain evidence="8">R4</strain>
    </source>
</reference>
<accession>A0AAD9SSB7</accession>
<dbReference type="CDD" id="cd00067">
    <property type="entry name" value="GAL4"/>
    <property type="match status" value="1"/>
</dbReference>
<dbReference type="Proteomes" id="UP001285354">
    <property type="component" value="Unassembled WGS sequence"/>
</dbReference>
<dbReference type="InterPro" id="IPR007219">
    <property type="entry name" value="XnlR_reg_dom"/>
</dbReference>
<dbReference type="SMART" id="SM00066">
    <property type="entry name" value="GAL4"/>
    <property type="match status" value="1"/>
</dbReference>
<comment type="caution">
    <text evidence="8">The sequence shown here is derived from an EMBL/GenBank/DDBJ whole genome shotgun (WGS) entry which is preliminary data.</text>
</comment>
<feature type="region of interest" description="Disordered" evidence="6">
    <location>
        <begin position="76"/>
        <end position="95"/>
    </location>
</feature>
<keyword evidence="4" id="KW-0804">Transcription</keyword>
<dbReference type="GO" id="GO:0008270">
    <property type="term" value="F:zinc ion binding"/>
    <property type="evidence" value="ECO:0007669"/>
    <property type="project" value="InterPro"/>
</dbReference>
<feature type="domain" description="Zn(2)-C6 fungal-type" evidence="7">
    <location>
        <begin position="350"/>
        <end position="380"/>
    </location>
</feature>
<feature type="region of interest" description="Disordered" evidence="6">
    <location>
        <begin position="384"/>
        <end position="456"/>
    </location>
</feature>
<sequence>MTQIYTQTAFAPLPESPSNYDPKPDQYIPRDYQLSHSKSSHFSDRQHEGSAWRTSQPVSPVADTKNDVYEALPLRAGEMNQARTEPAQKPTREQLPPLSSLFVTASHHQDDPSPTSYTDCSPVFRPASPMDSRQSATPVHPAERRYDTPYFRRQSAPHYSSYNARPEEVERLGIPPPPQPDQPGARPLSPRYDSRYYSAEYSRYQAPSPIRSWSPPSQFNRLEHQSRDPSTFQPRTDLRQPESINRSDVDQRPLYRDGSLGMLVNPTHPPMANEFVTGEPLTTKDGLGPKIWTGTQFLPRFVRQAEVPGEGLCYFYDDGTHCRTIIDGEVVNAHWGVTKAGKPRKRLAIACITCREKKIKCDPDYPRCVQCEKFGRICKFKNAPRGGHVSPDTPPSDPEEIVSRPPSSRAEQDSFKVEKRADSHSASPRLAHPATPDSDSHHSKRQRTGYHDFTPVTSEASPRISVQYPISPATTWSEPAMSAPVDTASLQREWQTNPVKTQPRLMTELIHDFFKHVPETVCCMFPQGSFISWFLSGAEKSADDLMLVYSILALGTVFTQRPEHKSFGAQCALVSRFACDNSRFSIQLVQSRLLLALYYFANNSAENAWDYCGAALRAASGLRLNIELDRTSDLSHGAFPYGLNRAGFAECRRRTFWSCYLMDRFNGSCSGHPSVIQADDVFLRLPCDSNSFESQCDVQNPFFDLATPPIQNVNWTIGSMAYLINVSTIWGDIMANVYRASQRPNPSTPRPNFDAFYENATLRLRTWNESLPRCYILSSENMSRAANSGKLGTFLTMHTVYSLAGMKLNRYIQRSTLSKSQLGHHITVAKHHAEEFLKMMETLASFRALAPSSAGAQSDMHAPFSSPFVGYAIVAAIDILSARVPLPMLGHRLASFQAARSILAELAQFWQSARNQEASIQRRVRDLADLARAQGEGAAGGIGSRADHLATIARETSDGALEMREAIEKTFSRNFDCVYA</sequence>
<evidence type="ECO:0000256" key="2">
    <source>
        <dbReference type="ARBA" id="ARBA00022723"/>
    </source>
</evidence>
<evidence type="ECO:0000313" key="8">
    <source>
        <dbReference type="EMBL" id="KAK2623768.1"/>
    </source>
</evidence>
<feature type="region of interest" description="Disordered" evidence="6">
    <location>
        <begin position="1"/>
        <end position="63"/>
    </location>
</feature>
<keyword evidence="2" id="KW-0479">Metal-binding</keyword>